<evidence type="ECO:0000313" key="2">
    <source>
        <dbReference type="Proteomes" id="UP001345013"/>
    </source>
</evidence>
<reference evidence="1 2" key="1">
    <citation type="submission" date="2023-08" db="EMBL/GenBank/DDBJ databases">
        <title>Black Yeasts Isolated from many extreme environments.</title>
        <authorList>
            <person name="Coleine C."/>
            <person name="Stajich J.E."/>
            <person name="Selbmann L."/>
        </authorList>
    </citation>
    <scope>NUCLEOTIDE SEQUENCE [LARGE SCALE GENOMIC DNA]</scope>
    <source>
        <strain evidence="1 2">CCFEE 5885</strain>
    </source>
</reference>
<sequence length="207" mass="22952">MGGPQLCGLAAVGCVTTSNVSTLGLCKIALGFDFIFNPMCILEDSSLDNESEDVWDWSSVFADNMEWDEISEGSRVYRKKTHDGRWALKGHRLYGLDVLLSAHFSDRGSLVTMKRGESKLGLIWEFDIDELIGPFRSLQPEALREAFGNRRDCQESYGLGMTGEGLEEGDELLKVLFPAMRSLSMDKVDANSYPRLGGNHETMSAVV</sequence>
<name>A0ABR0K3F4_9EURO</name>
<protein>
    <submittedName>
        <fullName evidence="1">Uncharacterized protein</fullName>
    </submittedName>
</protein>
<keyword evidence="2" id="KW-1185">Reference proteome</keyword>
<gene>
    <name evidence="1" type="ORF">LTR24_007948</name>
</gene>
<dbReference type="EMBL" id="JAVRRG010000127">
    <property type="protein sequence ID" value="KAK5082573.1"/>
    <property type="molecule type" value="Genomic_DNA"/>
</dbReference>
<comment type="caution">
    <text evidence="1">The sequence shown here is derived from an EMBL/GenBank/DDBJ whole genome shotgun (WGS) entry which is preliminary data.</text>
</comment>
<proteinExistence type="predicted"/>
<accession>A0ABR0K3F4</accession>
<organism evidence="1 2">
    <name type="scientific">Lithohypha guttulata</name>
    <dbReference type="NCBI Taxonomy" id="1690604"/>
    <lineage>
        <taxon>Eukaryota</taxon>
        <taxon>Fungi</taxon>
        <taxon>Dikarya</taxon>
        <taxon>Ascomycota</taxon>
        <taxon>Pezizomycotina</taxon>
        <taxon>Eurotiomycetes</taxon>
        <taxon>Chaetothyriomycetidae</taxon>
        <taxon>Chaetothyriales</taxon>
        <taxon>Trichomeriaceae</taxon>
        <taxon>Lithohypha</taxon>
    </lineage>
</organism>
<evidence type="ECO:0000313" key="1">
    <source>
        <dbReference type="EMBL" id="KAK5082573.1"/>
    </source>
</evidence>
<dbReference type="Proteomes" id="UP001345013">
    <property type="component" value="Unassembled WGS sequence"/>
</dbReference>